<feature type="domain" description="Ubiquitin-like" evidence="1">
    <location>
        <begin position="168"/>
        <end position="246"/>
    </location>
</feature>
<sequence>MQRLVCPYGVWSSWVYARLRLCPGLFHDPLMGGGHFVSLTSGPVPRNNGPLREHSRSNTDGLGCKGGISLLGGADLGASRCSARPVFDGYQRTTGTGRIPGPRSRIQLKRVRIIFLYRCSHSADSFYRLIENFLSPQISHMRSEIRNLGTTVQLAIKSSPHDISDPVFYIRNPRGERIPILISAFHSFDSLHQILMACCNLPETGSAYIRRGDYSIVSADGVIIPRRKLRGKVTVGVEFDMSIIKQKFGPEVLQKCDCGQTNADAIEGSWVTCVKCGAKYQVSAIREIFSPQIREQERAGRLSQGNHAEEFQLVQIFYVGVELHFRWGFCPTNNDDESGSTIPFAAQISDISDEEVPTSSDGN</sequence>
<dbReference type="AlphaFoldDB" id="A0AAD7JD60"/>
<dbReference type="Pfam" id="PF22893">
    <property type="entry name" value="ULD_2"/>
    <property type="match status" value="1"/>
</dbReference>
<evidence type="ECO:0000259" key="1">
    <source>
        <dbReference type="Pfam" id="PF22893"/>
    </source>
</evidence>
<comment type="caution">
    <text evidence="2">The sequence shown here is derived from an EMBL/GenBank/DDBJ whole genome shotgun (WGS) entry which is preliminary data.</text>
</comment>
<evidence type="ECO:0000313" key="3">
    <source>
        <dbReference type="Proteomes" id="UP001215598"/>
    </source>
</evidence>
<organism evidence="2 3">
    <name type="scientific">Mycena metata</name>
    <dbReference type="NCBI Taxonomy" id="1033252"/>
    <lineage>
        <taxon>Eukaryota</taxon>
        <taxon>Fungi</taxon>
        <taxon>Dikarya</taxon>
        <taxon>Basidiomycota</taxon>
        <taxon>Agaricomycotina</taxon>
        <taxon>Agaricomycetes</taxon>
        <taxon>Agaricomycetidae</taxon>
        <taxon>Agaricales</taxon>
        <taxon>Marasmiineae</taxon>
        <taxon>Mycenaceae</taxon>
        <taxon>Mycena</taxon>
    </lineage>
</organism>
<dbReference type="InterPro" id="IPR054464">
    <property type="entry name" value="ULD_fung"/>
</dbReference>
<dbReference type="Proteomes" id="UP001215598">
    <property type="component" value="Unassembled WGS sequence"/>
</dbReference>
<keyword evidence="3" id="KW-1185">Reference proteome</keyword>
<dbReference type="EMBL" id="JARKIB010000038">
    <property type="protein sequence ID" value="KAJ7759961.1"/>
    <property type="molecule type" value="Genomic_DNA"/>
</dbReference>
<reference evidence="2" key="1">
    <citation type="submission" date="2023-03" db="EMBL/GenBank/DDBJ databases">
        <title>Massive genome expansion in bonnet fungi (Mycena s.s.) driven by repeated elements and novel gene families across ecological guilds.</title>
        <authorList>
            <consortium name="Lawrence Berkeley National Laboratory"/>
            <person name="Harder C.B."/>
            <person name="Miyauchi S."/>
            <person name="Viragh M."/>
            <person name="Kuo A."/>
            <person name="Thoen E."/>
            <person name="Andreopoulos B."/>
            <person name="Lu D."/>
            <person name="Skrede I."/>
            <person name="Drula E."/>
            <person name="Henrissat B."/>
            <person name="Morin E."/>
            <person name="Kohler A."/>
            <person name="Barry K."/>
            <person name="LaButti K."/>
            <person name="Morin E."/>
            <person name="Salamov A."/>
            <person name="Lipzen A."/>
            <person name="Mereny Z."/>
            <person name="Hegedus B."/>
            <person name="Baldrian P."/>
            <person name="Stursova M."/>
            <person name="Weitz H."/>
            <person name="Taylor A."/>
            <person name="Grigoriev I.V."/>
            <person name="Nagy L.G."/>
            <person name="Martin F."/>
            <person name="Kauserud H."/>
        </authorList>
    </citation>
    <scope>NUCLEOTIDE SEQUENCE</scope>
    <source>
        <strain evidence="2">CBHHK182m</strain>
    </source>
</reference>
<evidence type="ECO:0000313" key="2">
    <source>
        <dbReference type="EMBL" id="KAJ7759961.1"/>
    </source>
</evidence>
<protein>
    <recommendedName>
        <fullName evidence="1">Ubiquitin-like domain-containing protein</fullName>
    </recommendedName>
</protein>
<gene>
    <name evidence="2" type="ORF">B0H16DRAFT_1533194</name>
</gene>
<proteinExistence type="predicted"/>
<accession>A0AAD7JD60</accession>
<name>A0AAD7JD60_9AGAR</name>